<organism evidence="1">
    <name type="scientific">Cacopsylla melanoneura</name>
    <dbReference type="NCBI Taxonomy" id="428564"/>
    <lineage>
        <taxon>Eukaryota</taxon>
        <taxon>Metazoa</taxon>
        <taxon>Ecdysozoa</taxon>
        <taxon>Arthropoda</taxon>
        <taxon>Hexapoda</taxon>
        <taxon>Insecta</taxon>
        <taxon>Pterygota</taxon>
        <taxon>Neoptera</taxon>
        <taxon>Paraneoptera</taxon>
        <taxon>Hemiptera</taxon>
        <taxon>Sternorrhyncha</taxon>
        <taxon>Psylloidea</taxon>
        <taxon>Psyllidae</taxon>
        <taxon>Psyllinae</taxon>
        <taxon>Cacopsylla</taxon>
    </lineage>
</organism>
<dbReference type="EMBL" id="HBUF01206645">
    <property type="protein sequence ID" value="CAG6664054.1"/>
    <property type="molecule type" value="Transcribed_RNA"/>
</dbReference>
<sequence>MTGERLTYWSRKQDETVVCGGAEPQCTTWESEVFEFFLIGTTFQQDIEDVPSLTSRRFFKTDDQNVRSPHDLQTLFQVFFFITVAVDSSSVCPSTGIGHVGVSSSLLSQFVLVFELHHCIHLH</sequence>
<dbReference type="EMBL" id="HBUF01031933">
    <property type="protein sequence ID" value="CAG6615099.1"/>
    <property type="molecule type" value="Transcribed_RNA"/>
</dbReference>
<accession>A0A8D8PTW5</accession>
<dbReference type="EMBL" id="HBUF01355763">
    <property type="protein sequence ID" value="CAG6717350.1"/>
    <property type="molecule type" value="Transcribed_RNA"/>
</dbReference>
<name>A0A8D8PTW5_9HEMI</name>
<dbReference type="EMBL" id="HBUF01031931">
    <property type="protein sequence ID" value="CAG6615097.1"/>
    <property type="molecule type" value="Transcribed_RNA"/>
</dbReference>
<dbReference type="EMBL" id="HBUF01206644">
    <property type="protein sequence ID" value="CAG6664053.1"/>
    <property type="molecule type" value="Transcribed_RNA"/>
</dbReference>
<dbReference type="AlphaFoldDB" id="A0A8D8PTW5"/>
<dbReference type="EMBL" id="HBUF01355766">
    <property type="protein sequence ID" value="CAG6717357.1"/>
    <property type="molecule type" value="Transcribed_RNA"/>
</dbReference>
<proteinExistence type="predicted"/>
<dbReference type="EMBL" id="HBUF01355764">
    <property type="protein sequence ID" value="CAG6717353.1"/>
    <property type="molecule type" value="Transcribed_RNA"/>
</dbReference>
<evidence type="ECO:0000313" key="1">
    <source>
        <dbReference type="EMBL" id="CAG6615097.1"/>
    </source>
</evidence>
<dbReference type="EMBL" id="HBUF01355765">
    <property type="protein sequence ID" value="CAG6717355.1"/>
    <property type="molecule type" value="Transcribed_RNA"/>
</dbReference>
<reference evidence="1" key="1">
    <citation type="submission" date="2021-05" db="EMBL/GenBank/DDBJ databases">
        <authorList>
            <person name="Alioto T."/>
            <person name="Alioto T."/>
            <person name="Gomez Garrido J."/>
        </authorList>
    </citation>
    <scope>NUCLEOTIDE SEQUENCE</scope>
</reference>
<protein>
    <submittedName>
        <fullName evidence="1">Uncharacterized protein</fullName>
    </submittedName>
</protein>
<dbReference type="EMBL" id="HBUF01031932">
    <property type="protein sequence ID" value="CAG6615098.1"/>
    <property type="molecule type" value="Transcribed_RNA"/>
</dbReference>